<feature type="transmembrane region" description="Helical" evidence="1">
    <location>
        <begin position="7"/>
        <end position="25"/>
    </location>
</feature>
<keyword evidence="1" id="KW-0812">Transmembrane</keyword>
<dbReference type="EMBL" id="JAHLQL010000004">
    <property type="protein sequence ID" value="MBU5592543.1"/>
    <property type="molecule type" value="Genomic_DNA"/>
</dbReference>
<gene>
    <name evidence="2" type="ORF">KQI89_12330</name>
</gene>
<feature type="transmembrane region" description="Helical" evidence="1">
    <location>
        <begin position="31"/>
        <end position="53"/>
    </location>
</feature>
<keyword evidence="1" id="KW-1133">Transmembrane helix</keyword>
<evidence type="ECO:0000313" key="2">
    <source>
        <dbReference type="EMBL" id="MBU5592543.1"/>
    </source>
</evidence>
<dbReference type="RefSeq" id="WP_216457315.1">
    <property type="nucleotide sequence ID" value="NZ_JAHLQL010000004.1"/>
</dbReference>
<protein>
    <submittedName>
        <fullName evidence="2">Uncharacterized protein</fullName>
    </submittedName>
</protein>
<feature type="transmembrane region" description="Helical" evidence="1">
    <location>
        <begin position="85"/>
        <end position="110"/>
    </location>
</feature>
<reference evidence="2 3" key="1">
    <citation type="submission" date="2021-06" db="EMBL/GenBank/DDBJ databases">
        <authorList>
            <person name="Sun Q."/>
            <person name="Li D."/>
        </authorList>
    </citation>
    <scope>NUCLEOTIDE SEQUENCE [LARGE SCALE GENOMIC DNA]</scope>
    <source>
        <strain evidence="2 3">MSJ-4</strain>
    </source>
</reference>
<sequence length="118" mass="12686">MKFLRGTLGYCIAGIFVMALSGQFAKKYGIGGGWFVSFITLGILWFMNHYLCLIHHEKEAAFVDMTLGIGICGIMRDTFIHGSEALISSLPTLSIVIAGGILGGLVASLIKINMADDN</sequence>
<organism evidence="2 3">
    <name type="scientific">Clostridium simiarum</name>
    <dbReference type="NCBI Taxonomy" id="2841506"/>
    <lineage>
        <taxon>Bacteria</taxon>
        <taxon>Bacillati</taxon>
        <taxon>Bacillota</taxon>
        <taxon>Clostridia</taxon>
        <taxon>Eubacteriales</taxon>
        <taxon>Clostridiaceae</taxon>
        <taxon>Clostridium</taxon>
    </lineage>
</organism>
<evidence type="ECO:0000256" key="1">
    <source>
        <dbReference type="SAM" id="Phobius"/>
    </source>
</evidence>
<dbReference type="Pfam" id="PF21846">
    <property type="entry name" value="DUF6905"/>
    <property type="match status" value="1"/>
</dbReference>
<accession>A0ABS6F225</accession>
<dbReference type="Proteomes" id="UP000736583">
    <property type="component" value="Unassembled WGS sequence"/>
</dbReference>
<keyword evidence="1" id="KW-0472">Membrane</keyword>
<proteinExistence type="predicted"/>
<dbReference type="InterPro" id="IPR054200">
    <property type="entry name" value="DUF6905"/>
</dbReference>
<evidence type="ECO:0000313" key="3">
    <source>
        <dbReference type="Proteomes" id="UP000736583"/>
    </source>
</evidence>
<comment type="caution">
    <text evidence="2">The sequence shown here is derived from an EMBL/GenBank/DDBJ whole genome shotgun (WGS) entry which is preliminary data.</text>
</comment>
<name>A0ABS6F225_9CLOT</name>
<keyword evidence="3" id="KW-1185">Reference proteome</keyword>